<keyword evidence="7" id="KW-0808">Transferase</keyword>
<dbReference type="InterPro" id="IPR011006">
    <property type="entry name" value="CheY-like_superfamily"/>
</dbReference>
<evidence type="ECO:0000256" key="13">
    <source>
        <dbReference type="ARBA" id="ARBA00023136"/>
    </source>
</evidence>
<evidence type="ECO:0000256" key="7">
    <source>
        <dbReference type="ARBA" id="ARBA00022679"/>
    </source>
</evidence>
<evidence type="ECO:0000259" key="16">
    <source>
        <dbReference type="PROSITE" id="PS50109"/>
    </source>
</evidence>
<dbReference type="EC" id="2.7.13.3" evidence="3"/>
<dbReference type="PRINTS" id="PR00344">
    <property type="entry name" value="BCTRLSENSOR"/>
</dbReference>
<keyword evidence="13" id="KW-0472">Membrane</keyword>
<dbReference type="SUPFAM" id="SSF47384">
    <property type="entry name" value="Homodimeric domain of signal transducing histidine kinase"/>
    <property type="match status" value="1"/>
</dbReference>
<evidence type="ECO:0000313" key="22">
    <source>
        <dbReference type="Proteomes" id="UP000295717"/>
    </source>
</evidence>
<dbReference type="PROSITE" id="PS50894">
    <property type="entry name" value="HPT"/>
    <property type="match status" value="1"/>
</dbReference>
<dbReference type="InterPro" id="IPR004358">
    <property type="entry name" value="Sig_transdc_His_kin-like_C"/>
</dbReference>
<sequence length="1065" mass="118080">MREDQPTLLIIDDNPEDRELIRRILRDGYEIVEADQGERGMALAAEIRPACVLLDYYLPDMDGLDFFTERGPGHDNDYALIVLTGSDDASVAVACMKQGAHDFLTKGRFSPQELRRAVANSLDKMALRRQLQTQQFALQASETRLGLLIEHAPAALAMFDRDMRYLAVSRRWREDYGLGDQTLIGRSHYEIFPEIPERWKDVHRRGLAGEVLHADEDRFERMDRRIQWLHWEIRPWCEADGGIGGIVIFTEDITARKQAELALNESRQRFQDIVDASADWIWEVDAQGRYTYASEGVQAVLGYSPEEILGRTPFEFMPPDEAQRVADAFAATLVRRTAFRDLENVNRHKDGHPVHIQTTGVPILDASGELLGYRGLDRDVTEKRLAELALQENREFLRTLIRTIPDLVWLKDLQGQYLTCNARFETLYGAPEAEIVGKTDYDFVDPQLADFFRANDLAAIAAGGPRLNEEEITFASDGHQELVQVIKTPLYAPDGAAIGVLGIARDITEIKGTEQELERHRHHLEELVAARTDELIQARARAERLAQSKSEFLANMSHEIRTPMNAILGLTHLLRRAGPDAFQDMRLRKIDAAARHLLSIINDILDISKAEAGKLRLEPQDFRLDGLMDEVRVLIQDSIEAKGLALEVDCPDASQWLRGDATRLRQALLNYAGNAVKFTERGRIAIRTRMLEDSDRGLLMRFEVEDTGIGIPDTTLAGLFQAFEQADASTTRRFGGTGLGLTITRQIARLMGGEAGAESTPGQGSRFWLTAWLTRGEAPPVTADRPVAEAEAALRARHASTSILLVEDNPINCEVALELLRPFCLRVEVAEDGRMAIEKARTGDYALILMDVQMPGLDGLGATRAIRTLPGWASKPILAMTANVFADDRQACLDAGMNDFVAKPVEPQALFATLLRWLPEAASPSTATVSSAHTPPSGLPALPGVDLEWGLSLLRGNQEKYLELLEKFVTAHRQDTARLADCLADGDWAAAREITHSLKGAAGTLGAQAIAATAAELDDALRASAEHEKTELTARLAVLDQAFAPLIQALDARLLDRAAIGAEAR</sequence>
<dbReference type="InterPro" id="IPR036890">
    <property type="entry name" value="HATPase_C_sf"/>
</dbReference>
<dbReference type="SUPFAM" id="SSF55874">
    <property type="entry name" value="ATPase domain of HSP90 chaperone/DNA topoisomerase II/histidine kinase"/>
    <property type="match status" value="1"/>
</dbReference>
<keyword evidence="6 15" id="KW-0597">Phosphoprotein</keyword>
<dbReference type="SMART" id="SM00091">
    <property type="entry name" value="PAS"/>
    <property type="match status" value="3"/>
</dbReference>
<dbReference type="InterPro" id="IPR003594">
    <property type="entry name" value="HATPase_dom"/>
</dbReference>
<evidence type="ECO:0000256" key="9">
    <source>
        <dbReference type="ARBA" id="ARBA00022777"/>
    </source>
</evidence>
<evidence type="ECO:0000259" key="18">
    <source>
        <dbReference type="PROSITE" id="PS50112"/>
    </source>
</evidence>
<dbReference type="InterPro" id="IPR036097">
    <property type="entry name" value="HisK_dim/P_sf"/>
</dbReference>
<dbReference type="CDD" id="cd17546">
    <property type="entry name" value="REC_hyHK_CKI1_RcsC-like"/>
    <property type="match status" value="1"/>
</dbReference>
<dbReference type="OrthoDB" id="5555106at2"/>
<evidence type="ECO:0000256" key="14">
    <source>
        <dbReference type="PROSITE-ProRule" id="PRU00110"/>
    </source>
</evidence>
<dbReference type="Pfam" id="PF08448">
    <property type="entry name" value="PAS_4"/>
    <property type="match status" value="3"/>
</dbReference>
<evidence type="ECO:0000259" key="19">
    <source>
        <dbReference type="PROSITE" id="PS50113"/>
    </source>
</evidence>
<proteinExistence type="predicted"/>
<keyword evidence="10" id="KW-0067">ATP-binding</keyword>
<feature type="domain" description="PAC" evidence="19">
    <location>
        <begin position="466"/>
        <end position="519"/>
    </location>
</feature>
<feature type="domain" description="HPt" evidence="20">
    <location>
        <begin position="957"/>
        <end position="1053"/>
    </location>
</feature>
<dbReference type="SMART" id="SM00448">
    <property type="entry name" value="REC"/>
    <property type="match status" value="2"/>
</dbReference>
<evidence type="ECO:0000256" key="10">
    <source>
        <dbReference type="ARBA" id="ARBA00022840"/>
    </source>
</evidence>
<dbReference type="Pfam" id="PF00072">
    <property type="entry name" value="Response_reg"/>
    <property type="match status" value="2"/>
</dbReference>
<dbReference type="CDD" id="cd00082">
    <property type="entry name" value="HisKA"/>
    <property type="match status" value="1"/>
</dbReference>
<dbReference type="GO" id="GO:0005886">
    <property type="term" value="C:plasma membrane"/>
    <property type="evidence" value="ECO:0007669"/>
    <property type="project" value="UniProtKB-SubCell"/>
</dbReference>
<dbReference type="Pfam" id="PF02518">
    <property type="entry name" value="HATPase_c"/>
    <property type="match status" value="1"/>
</dbReference>
<comment type="catalytic activity">
    <reaction evidence="1">
        <text>ATP + protein L-histidine = ADP + protein N-phospho-L-histidine.</text>
        <dbReference type="EC" id="2.7.13.3"/>
    </reaction>
</comment>
<dbReference type="Gene3D" id="1.10.287.130">
    <property type="match status" value="1"/>
</dbReference>
<dbReference type="Gene3D" id="1.20.120.160">
    <property type="entry name" value="HPT domain"/>
    <property type="match status" value="1"/>
</dbReference>
<comment type="subcellular location">
    <subcellularLocation>
        <location evidence="2">Cell inner membrane</location>
        <topology evidence="2">Multi-pass membrane protein</topology>
    </subcellularLocation>
</comment>
<dbReference type="InterPro" id="IPR003661">
    <property type="entry name" value="HisK_dim/P_dom"/>
</dbReference>
<evidence type="ECO:0000313" key="21">
    <source>
        <dbReference type="EMBL" id="TCT22809.1"/>
    </source>
</evidence>
<evidence type="ECO:0000259" key="20">
    <source>
        <dbReference type="PROSITE" id="PS50894"/>
    </source>
</evidence>
<keyword evidence="8" id="KW-0812">Transmembrane</keyword>
<evidence type="ECO:0000256" key="8">
    <source>
        <dbReference type="ARBA" id="ARBA00022692"/>
    </source>
</evidence>
<reference evidence="21 22" key="1">
    <citation type="submission" date="2019-03" db="EMBL/GenBank/DDBJ databases">
        <title>Genomic Encyclopedia of Type Strains, Phase IV (KMG-IV): sequencing the most valuable type-strain genomes for metagenomic binning, comparative biology and taxonomic classification.</title>
        <authorList>
            <person name="Goeker M."/>
        </authorList>
    </citation>
    <scope>NUCLEOTIDE SEQUENCE [LARGE SCALE GENOMIC DNA]</scope>
    <source>
        <strain evidence="21 22">DSM 13587</strain>
    </source>
</reference>
<dbReference type="FunFam" id="3.30.565.10:FF:000010">
    <property type="entry name" value="Sensor histidine kinase RcsC"/>
    <property type="match status" value="1"/>
</dbReference>
<keyword evidence="5" id="KW-0997">Cell inner membrane</keyword>
<dbReference type="CDD" id="cd00130">
    <property type="entry name" value="PAS"/>
    <property type="match status" value="3"/>
</dbReference>
<dbReference type="InterPro" id="IPR000014">
    <property type="entry name" value="PAS"/>
</dbReference>
<dbReference type="Gene3D" id="3.30.450.20">
    <property type="entry name" value="PAS domain"/>
    <property type="match status" value="3"/>
</dbReference>
<feature type="modified residue" description="4-aspartylphosphate" evidence="15">
    <location>
        <position position="851"/>
    </location>
</feature>
<feature type="domain" description="PAC" evidence="19">
    <location>
        <begin position="340"/>
        <end position="392"/>
    </location>
</feature>
<evidence type="ECO:0000256" key="12">
    <source>
        <dbReference type="ARBA" id="ARBA00023012"/>
    </source>
</evidence>
<dbReference type="Gene3D" id="3.40.50.2300">
    <property type="match status" value="2"/>
</dbReference>
<evidence type="ECO:0000256" key="5">
    <source>
        <dbReference type="ARBA" id="ARBA00022519"/>
    </source>
</evidence>
<dbReference type="SUPFAM" id="SSF52172">
    <property type="entry name" value="CheY-like"/>
    <property type="match status" value="2"/>
</dbReference>
<dbReference type="PROSITE" id="PS50112">
    <property type="entry name" value="PAS"/>
    <property type="match status" value="2"/>
</dbReference>
<dbReference type="RefSeq" id="WP_132975945.1">
    <property type="nucleotide sequence ID" value="NZ_SMAO01000002.1"/>
</dbReference>
<evidence type="ECO:0000256" key="3">
    <source>
        <dbReference type="ARBA" id="ARBA00012438"/>
    </source>
</evidence>
<evidence type="ECO:0000256" key="6">
    <source>
        <dbReference type="ARBA" id="ARBA00022553"/>
    </source>
</evidence>
<dbReference type="NCBIfam" id="TIGR00229">
    <property type="entry name" value="sensory_box"/>
    <property type="match status" value="3"/>
</dbReference>
<evidence type="ECO:0000259" key="17">
    <source>
        <dbReference type="PROSITE" id="PS50110"/>
    </source>
</evidence>
<feature type="modified residue" description="4-aspartylphosphate" evidence="15">
    <location>
        <position position="55"/>
    </location>
</feature>
<name>A0A4R3N7E2_9GAMM</name>
<keyword evidence="11" id="KW-1133">Transmembrane helix</keyword>
<organism evidence="21 22">
    <name type="scientific">Thiobaca trueperi</name>
    <dbReference type="NCBI Taxonomy" id="127458"/>
    <lineage>
        <taxon>Bacteria</taxon>
        <taxon>Pseudomonadati</taxon>
        <taxon>Pseudomonadota</taxon>
        <taxon>Gammaproteobacteria</taxon>
        <taxon>Chromatiales</taxon>
        <taxon>Chromatiaceae</taxon>
        <taxon>Thiobaca</taxon>
    </lineage>
</organism>
<dbReference type="InterPro" id="IPR036641">
    <property type="entry name" value="HPT_dom_sf"/>
</dbReference>
<dbReference type="InterPro" id="IPR005467">
    <property type="entry name" value="His_kinase_dom"/>
</dbReference>
<dbReference type="Pfam" id="PF01627">
    <property type="entry name" value="Hpt"/>
    <property type="match status" value="1"/>
</dbReference>
<feature type="domain" description="Response regulatory" evidence="17">
    <location>
        <begin position="7"/>
        <end position="121"/>
    </location>
</feature>
<feature type="domain" description="PAS" evidence="18">
    <location>
        <begin position="266"/>
        <end position="336"/>
    </location>
</feature>
<dbReference type="PROSITE" id="PS50110">
    <property type="entry name" value="RESPONSE_REGULATORY"/>
    <property type="match status" value="2"/>
</dbReference>
<keyword evidence="12" id="KW-0902">Two-component regulatory system</keyword>
<dbReference type="InterPro" id="IPR001789">
    <property type="entry name" value="Sig_transdc_resp-reg_receiver"/>
</dbReference>
<dbReference type="AlphaFoldDB" id="A0A4R3N7E2"/>
<dbReference type="SMART" id="SM00387">
    <property type="entry name" value="HATPase_c"/>
    <property type="match status" value="1"/>
</dbReference>
<dbReference type="SMART" id="SM00086">
    <property type="entry name" value="PAC"/>
    <property type="match status" value="3"/>
</dbReference>
<dbReference type="SUPFAM" id="SSF47226">
    <property type="entry name" value="Histidine-containing phosphotransfer domain, HPT domain"/>
    <property type="match status" value="1"/>
</dbReference>
<dbReference type="CDD" id="cd00156">
    <property type="entry name" value="REC"/>
    <property type="match status" value="1"/>
</dbReference>
<evidence type="ECO:0000256" key="1">
    <source>
        <dbReference type="ARBA" id="ARBA00000085"/>
    </source>
</evidence>
<evidence type="ECO:0000256" key="4">
    <source>
        <dbReference type="ARBA" id="ARBA00022475"/>
    </source>
</evidence>
<dbReference type="PROSITE" id="PS50113">
    <property type="entry name" value="PAC"/>
    <property type="match status" value="3"/>
</dbReference>
<accession>A0A4R3N7E2</accession>
<feature type="domain" description="Histidine kinase" evidence="16">
    <location>
        <begin position="555"/>
        <end position="775"/>
    </location>
</feature>
<dbReference type="PROSITE" id="PS50109">
    <property type="entry name" value="HIS_KIN"/>
    <property type="match status" value="1"/>
</dbReference>
<dbReference type="PANTHER" id="PTHR43047">
    <property type="entry name" value="TWO-COMPONENT HISTIDINE PROTEIN KINASE"/>
    <property type="match status" value="1"/>
</dbReference>
<dbReference type="InterPro" id="IPR035965">
    <property type="entry name" value="PAS-like_dom_sf"/>
</dbReference>
<protein>
    <recommendedName>
        <fullName evidence="3">histidine kinase</fullName>
        <ecNumber evidence="3">2.7.13.3</ecNumber>
    </recommendedName>
</protein>
<comment type="caution">
    <text evidence="21">The sequence shown here is derived from an EMBL/GenBank/DDBJ whole genome shotgun (WGS) entry which is preliminary data.</text>
</comment>
<dbReference type="Pfam" id="PF00512">
    <property type="entry name" value="HisKA"/>
    <property type="match status" value="1"/>
</dbReference>
<dbReference type="InterPro" id="IPR008207">
    <property type="entry name" value="Sig_transdc_His_kin_Hpt_dom"/>
</dbReference>
<dbReference type="PANTHER" id="PTHR43047:SF64">
    <property type="entry name" value="HISTIDINE KINASE CONTAINING CHEY-HOMOLOGOUS RECEIVER DOMAIN AND PAS DOMAIN-RELATED"/>
    <property type="match status" value="1"/>
</dbReference>
<feature type="domain" description="Response regulatory" evidence="17">
    <location>
        <begin position="802"/>
        <end position="918"/>
    </location>
</feature>
<dbReference type="InterPro" id="IPR000700">
    <property type="entry name" value="PAS-assoc_C"/>
</dbReference>
<gene>
    <name evidence="21" type="ORF">EDC35_102140</name>
</gene>
<dbReference type="Gene3D" id="3.30.565.10">
    <property type="entry name" value="Histidine kinase-like ATPase, C-terminal domain"/>
    <property type="match status" value="1"/>
</dbReference>
<feature type="domain" description="PAC" evidence="19">
    <location>
        <begin position="213"/>
        <end position="265"/>
    </location>
</feature>
<dbReference type="GO" id="GO:0000155">
    <property type="term" value="F:phosphorelay sensor kinase activity"/>
    <property type="evidence" value="ECO:0007669"/>
    <property type="project" value="InterPro"/>
</dbReference>
<keyword evidence="4" id="KW-1003">Cell membrane</keyword>
<keyword evidence="22" id="KW-1185">Reference proteome</keyword>
<evidence type="ECO:0000256" key="15">
    <source>
        <dbReference type="PROSITE-ProRule" id="PRU00169"/>
    </source>
</evidence>
<evidence type="ECO:0000256" key="2">
    <source>
        <dbReference type="ARBA" id="ARBA00004429"/>
    </source>
</evidence>
<dbReference type="SMART" id="SM00073">
    <property type="entry name" value="HPT"/>
    <property type="match status" value="1"/>
</dbReference>
<dbReference type="Proteomes" id="UP000295717">
    <property type="component" value="Unassembled WGS sequence"/>
</dbReference>
<feature type="modified residue" description="Phosphohistidine" evidence="14">
    <location>
        <position position="996"/>
    </location>
</feature>
<dbReference type="EMBL" id="SMAO01000002">
    <property type="protein sequence ID" value="TCT22809.1"/>
    <property type="molecule type" value="Genomic_DNA"/>
</dbReference>
<dbReference type="CDD" id="cd16922">
    <property type="entry name" value="HATPase_EvgS-ArcB-TorS-like"/>
    <property type="match status" value="1"/>
</dbReference>
<dbReference type="SUPFAM" id="SSF55785">
    <property type="entry name" value="PYP-like sensor domain (PAS domain)"/>
    <property type="match status" value="3"/>
</dbReference>
<evidence type="ECO:0000256" key="11">
    <source>
        <dbReference type="ARBA" id="ARBA00022989"/>
    </source>
</evidence>
<feature type="domain" description="PAS" evidence="18">
    <location>
        <begin position="393"/>
        <end position="447"/>
    </location>
</feature>
<keyword evidence="10" id="KW-0547">Nucleotide-binding</keyword>
<dbReference type="InterPro" id="IPR013656">
    <property type="entry name" value="PAS_4"/>
</dbReference>
<dbReference type="InterPro" id="IPR001610">
    <property type="entry name" value="PAC"/>
</dbReference>
<dbReference type="SMART" id="SM00388">
    <property type="entry name" value="HisKA"/>
    <property type="match status" value="1"/>
</dbReference>
<keyword evidence="9" id="KW-0418">Kinase</keyword>